<protein>
    <recommendedName>
        <fullName evidence="4">TIP41-like protein</fullName>
    </recommendedName>
</protein>
<dbReference type="GO" id="GO:0031929">
    <property type="term" value="P:TOR signaling"/>
    <property type="evidence" value="ECO:0007669"/>
    <property type="project" value="TreeGrafter"/>
</dbReference>
<accession>A0A2P5YR75</accession>
<comment type="similarity">
    <text evidence="1">Belongs to the TIP41 family.</text>
</comment>
<dbReference type="InterPro" id="IPR007303">
    <property type="entry name" value="TIP41-like"/>
</dbReference>
<evidence type="ECO:0000313" key="3">
    <source>
        <dbReference type="Proteomes" id="UP000239757"/>
    </source>
</evidence>
<name>A0A2P5YR75_GOSBA</name>
<dbReference type="EMBL" id="KZ662870">
    <property type="protein sequence ID" value="PPS18106.1"/>
    <property type="molecule type" value="Genomic_DNA"/>
</dbReference>
<dbReference type="GO" id="GO:0005829">
    <property type="term" value="C:cytosol"/>
    <property type="evidence" value="ECO:0007669"/>
    <property type="project" value="TreeGrafter"/>
</dbReference>
<evidence type="ECO:0000313" key="2">
    <source>
        <dbReference type="EMBL" id="PPS18106.1"/>
    </source>
</evidence>
<organism evidence="2 3">
    <name type="scientific">Gossypium barbadense</name>
    <name type="common">Sea Island cotton</name>
    <name type="synonym">Hibiscus barbadensis</name>
    <dbReference type="NCBI Taxonomy" id="3634"/>
    <lineage>
        <taxon>Eukaryota</taxon>
        <taxon>Viridiplantae</taxon>
        <taxon>Streptophyta</taxon>
        <taxon>Embryophyta</taxon>
        <taxon>Tracheophyta</taxon>
        <taxon>Spermatophyta</taxon>
        <taxon>Magnoliopsida</taxon>
        <taxon>eudicotyledons</taxon>
        <taxon>Gunneridae</taxon>
        <taxon>Pentapetalae</taxon>
        <taxon>rosids</taxon>
        <taxon>malvids</taxon>
        <taxon>Malvales</taxon>
        <taxon>Malvaceae</taxon>
        <taxon>Malvoideae</taxon>
        <taxon>Gossypium</taxon>
    </lineage>
</organism>
<evidence type="ECO:0008006" key="4">
    <source>
        <dbReference type="Google" id="ProtNLM"/>
    </source>
</evidence>
<reference evidence="2 3" key="1">
    <citation type="submission" date="2015-01" db="EMBL/GenBank/DDBJ databases">
        <title>Genome of allotetraploid Gossypium barbadense reveals genomic plasticity and fiber elongation in cotton evolution.</title>
        <authorList>
            <person name="Chen X."/>
            <person name="Liu X."/>
            <person name="Zhao B."/>
            <person name="Zheng H."/>
            <person name="Hu Y."/>
            <person name="Lu G."/>
            <person name="Yang C."/>
            <person name="Chen J."/>
            <person name="Shan C."/>
            <person name="Zhang L."/>
            <person name="Zhou Y."/>
            <person name="Wang L."/>
            <person name="Guo W."/>
            <person name="Bai Y."/>
            <person name="Ruan J."/>
            <person name="Shangguan X."/>
            <person name="Mao Y."/>
            <person name="Jiang J."/>
            <person name="Zhu Y."/>
            <person name="Lei J."/>
            <person name="Kang H."/>
            <person name="Chen S."/>
            <person name="He X."/>
            <person name="Wang R."/>
            <person name="Wang Y."/>
            <person name="Chen J."/>
            <person name="Wang L."/>
            <person name="Yu S."/>
            <person name="Wang B."/>
            <person name="Wei J."/>
            <person name="Song S."/>
            <person name="Lu X."/>
            <person name="Gao Z."/>
            <person name="Gu W."/>
            <person name="Deng X."/>
            <person name="Ma D."/>
            <person name="Wang S."/>
            <person name="Liang W."/>
            <person name="Fang L."/>
            <person name="Cai C."/>
            <person name="Zhu X."/>
            <person name="Zhou B."/>
            <person name="Zhang Y."/>
            <person name="Chen Z."/>
            <person name="Xu S."/>
            <person name="Zhu R."/>
            <person name="Wang S."/>
            <person name="Zhang T."/>
            <person name="Zhao G."/>
        </authorList>
    </citation>
    <scope>NUCLEOTIDE SEQUENCE [LARGE SCALE GENOMIC DNA]</scope>
    <source>
        <strain evidence="3">cv. Xinhai21</strain>
        <tissue evidence="2">Leaf</tissue>
    </source>
</reference>
<dbReference type="PANTHER" id="PTHR21021">
    <property type="entry name" value="GAF/PUTATIVE CYTOSKELETAL PROTEIN"/>
    <property type="match status" value="1"/>
</dbReference>
<proteinExistence type="inferred from homology"/>
<dbReference type="Proteomes" id="UP000239757">
    <property type="component" value="Unassembled WGS sequence"/>
</dbReference>
<dbReference type="OrthoDB" id="10253878at2759"/>
<dbReference type="PANTHER" id="PTHR21021:SF16">
    <property type="entry name" value="TIP41-LIKE PROTEIN"/>
    <property type="match status" value="1"/>
</dbReference>
<dbReference type="InterPro" id="IPR051330">
    <property type="entry name" value="Phosphatase_reg/MetRdx"/>
</dbReference>
<gene>
    <name evidence="2" type="ORF">GOBAR_AA02477</name>
</gene>
<dbReference type="AlphaFoldDB" id="A0A2P5YR75"/>
<dbReference type="Pfam" id="PF04176">
    <property type="entry name" value="TIP41"/>
    <property type="match status" value="1"/>
</dbReference>
<sequence length="322" mass="36387">MEVEVDEKDLKSAGAELLKDGRRGLRIHGWEIESRKRSILNSSALQQWEQKLHTSHFPEMIFGESCLVLKHLGSGTKIHFNTFDALAAWKQEGLPPVEVPAAAKWKFRSKPFQQVILDYDYTFTTPYCGSETVELELDSDKHGSGGISEGDSGLHWEDCKEQLDMAALTLREPILFYDEVVLYEDELADSGVSLLTVKVRVMPSSWFLLLRFWLRVDGVLMRLRDTRMHCVFDESANPVILRERCWREGTFQALSAKGYPTDSASYSDPSIISQRLPVIMHQTQKLVVPGNGNCLARQIRLTVTIAKSGKKSSKVDKLEGVV</sequence>
<evidence type="ECO:0000256" key="1">
    <source>
        <dbReference type="ARBA" id="ARBA00006658"/>
    </source>
</evidence>